<dbReference type="FunFam" id="1.10.630.10:FF:000026">
    <property type="entry name" value="Cytochrome P450 82C4"/>
    <property type="match status" value="1"/>
</dbReference>
<feature type="binding site" description="axial binding residue" evidence="7">
    <location>
        <position position="465"/>
    </location>
    <ligand>
        <name>heme</name>
        <dbReference type="ChEBI" id="CHEBI:30413"/>
    </ligand>
    <ligandPart>
        <name>Fe</name>
        <dbReference type="ChEBI" id="CHEBI:18248"/>
    </ligandPart>
</feature>
<dbReference type="PRINTS" id="PR00385">
    <property type="entry name" value="P450"/>
</dbReference>
<evidence type="ECO:0000313" key="12">
    <source>
        <dbReference type="Proteomes" id="UP000215914"/>
    </source>
</evidence>
<dbReference type="InParanoid" id="A0A251VDS8"/>
<sequence>MNYSLEIIVLYTSLFFLIYVIFTRWRKAKSSAGEAPELGGAWPIIGHLHLLGGGDQLLYRTLGAMAEKYGPAFNIRLGTRRAFVVSSWEVAKECFTVNDKALMSRPKTAAAKHMGYNYAVFGFAPYTPFWREMRKIAILELLSVRRLEMLKDVRLLEINSGINELYWRWTENSQQPVVVELNKWLEHMMLNIVVMMVAGKRYFAAGGGGGGDEAERCHKAISEFFRLMGIFVVSDAIPFLSWLGLQGYEKEMKKTAKDLDLVLSGWVDEHRQKRKLDVEHDKDDVKDFIDVMLSLEDEGQLSNMEHNSDTSIKSTCLALILGASDTTAGTLTWAVSLLLNHPSVLKKLQHELDEHVGKERQVDESDIKNLVFLQAVIKETLRLYPAGPLLGPREAVEDCTVAGYNVKAGTRLIVNIWKLQRDERVWSDPSAFKPERFMGGSDHEHVDLRGQQFVLMPFGTGRRSCPGATFGLHVLHLTLARLVHSFDLGQPGGLLVDMTESPGMTIPKKKPLEVILTPRLASNLYA</sequence>
<evidence type="ECO:0000256" key="3">
    <source>
        <dbReference type="ARBA" id="ARBA00022723"/>
    </source>
</evidence>
<keyword evidence="9" id="KW-0812">Transmembrane</keyword>
<feature type="transmembrane region" description="Helical" evidence="9">
    <location>
        <begin position="6"/>
        <end position="22"/>
    </location>
</feature>
<dbReference type="InterPro" id="IPR017972">
    <property type="entry name" value="Cyt_P450_CS"/>
</dbReference>
<evidence type="ECO:0000256" key="5">
    <source>
        <dbReference type="ARBA" id="ARBA00023004"/>
    </source>
</evidence>
<keyword evidence="3 7" id="KW-0479">Metal-binding</keyword>
<dbReference type="FunCoup" id="A0A251VDS8">
    <property type="interactions" value="365"/>
</dbReference>
<dbReference type="PRINTS" id="PR00463">
    <property type="entry name" value="EP450I"/>
</dbReference>
<keyword evidence="9" id="KW-1133">Transmembrane helix</keyword>
<keyword evidence="12" id="KW-1185">Reference proteome</keyword>
<evidence type="ECO:0000256" key="7">
    <source>
        <dbReference type="PIRSR" id="PIRSR602401-1"/>
    </source>
</evidence>
<keyword evidence="2 7" id="KW-0349">Heme</keyword>
<dbReference type="PANTHER" id="PTHR47947">
    <property type="entry name" value="CYTOCHROME P450 82C3-RELATED"/>
    <property type="match status" value="1"/>
</dbReference>
<dbReference type="PROSITE" id="PS00086">
    <property type="entry name" value="CYTOCHROME_P450"/>
    <property type="match status" value="1"/>
</dbReference>
<name>A0A251VDS8_HELAN</name>
<accession>A0A251VDS8</accession>
<dbReference type="AlphaFoldDB" id="A0A251VDS8"/>
<dbReference type="GO" id="GO:0016705">
    <property type="term" value="F:oxidoreductase activity, acting on paired donors, with incorporation or reduction of molecular oxygen"/>
    <property type="evidence" value="ECO:0007669"/>
    <property type="project" value="InterPro"/>
</dbReference>
<comment type="cofactor">
    <cofactor evidence="1 7">
        <name>heme</name>
        <dbReference type="ChEBI" id="CHEBI:30413"/>
    </cofactor>
</comment>
<keyword evidence="9" id="KW-0472">Membrane</keyword>
<reference evidence="11" key="2">
    <citation type="submission" date="2017-02" db="EMBL/GenBank/DDBJ databases">
        <title>Sunflower complete genome.</title>
        <authorList>
            <person name="Langlade N."/>
            <person name="Munos S."/>
        </authorList>
    </citation>
    <scope>NUCLEOTIDE SEQUENCE [LARGE SCALE GENOMIC DNA]</scope>
    <source>
        <tissue evidence="11">Leaves</tissue>
    </source>
</reference>
<protein>
    <submittedName>
        <fullName evidence="10 11">Cytochrome P450</fullName>
    </submittedName>
</protein>
<dbReference type="GO" id="GO:0004497">
    <property type="term" value="F:monooxygenase activity"/>
    <property type="evidence" value="ECO:0000318"/>
    <property type="project" value="GO_Central"/>
</dbReference>
<dbReference type="InterPro" id="IPR001128">
    <property type="entry name" value="Cyt_P450"/>
</dbReference>
<reference evidence="10" key="3">
    <citation type="submission" date="2020-06" db="EMBL/GenBank/DDBJ databases">
        <title>Helianthus annuus Genome sequencing and assembly Release 2.</title>
        <authorList>
            <person name="Gouzy J."/>
            <person name="Langlade N."/>
            <person name="Munos S."/>
        </authorList>
    </citation>
    <scope>NUCLEOTIDE SEQUENCE</scope>
    <source>
        <tissue evidence="10">Leaves</tissue>
    </source>
</reference>
<evidence type="ECO:0000256" key="6">
    <source>
        <dbReference type="ARBA" id="ARBA00023033"/>
    </source>
</evidence>
<evidence type="ECO:0000313" key="10">
    <source>
        <dbReference type="EMBL" id="KAF5817744.1"/>
    </source>
</evidence>
<dbReference type="GO" id="GO:0005506">
    <property type="term" value="F:iron ion binding"/>
    <property type="evidence" value="ECO:0007669"/>
    <property type="project" value="InterPro"/>
</dbReference>
<dbReference type="Pfam" id="PF00067">
    <property type="entry name" value="p450"/>
    <property type="match status" value="1"/>
</dbReference>
<evidence type="ECO:0000256" key="2">
    <source>
        <dbReference type="ARBA" id="ARBA00022617"/>
    </source>
</evidence>
<dbReference type="InterPro" id="IPR050651">
    <property type="entry name" value="Plant_Cytochrome_P450_Monoox"/>
</dbReference>
<dbReference type="OMA" id="VVELNRW"/>
<dbReference type="STRING" id="4232.A0A251VDS8"/>
<dbReference type="InterPro" id="IPR036396">
    <property type="entry name" value="Cyt_P450_sf"/>
</dbReference>
<dbReference type="Gramene" id="mRNA:HanXRQr2_Chr02g0056621">
    <property type="protein sequence ID" value="mRNA:HanXRQr2_Chr02g0056621"/>
    <property type="gene ID" value="HanXRQr2_Chr02g0056621"/>
</dbReference>
<evidence type="ECO:0000256" key="4">
    <source>
        <dbReference type="ARBA" id="ARBA00023002"/>
    </source>
</evidence>
<reference evidence="10 12" key="1">
    <citation type="journal article" date="2017" name="Nature">
        <title>The sunflower genome provides insights into oil metabolism, flowering and Asterid evolution.</title>
        <authorList>
            <person name="Badouin H."/>
            <person name="Gouzy J."/>
            <person name="Grassa C.J."/>
            <person name="Murat F."/>
            <person name="Staton S.E."/>
            <person name="Cottret L."/>
            <person name="Lelandais-Briere C."/>
            <person name="Owens G.L."/>
            <person name="Carrere S."/>
            <person name="Mayjonade B."/>
            <person name="Legrand L."/>
            <person name="Gill N."/>
            <person name="Kane N.C."/>
            <person name="Bowers J.E."/>
            <person name="Hubner S."/>
            <person name="Bellec A."/>
            <person name="Berard A."/>
            <person name="Berges H."/>
            <person name="Blanchet N."/>
            <person name="Boniface M.C."/>
            <person name="Brunel D."/>
            <person name="Catrice O."/>
            <person name="Chaidir N."/>
            <person name="Claudel C."/>
            <person name="Donnadieu C."/>
            <person name="Faraut T."/>
            <person name="Fievet G."/>
            <person name="Helmstetter N."/>
            <person name="King M."/>
            <person name="Knapp S.J."/>
            <person name="Lai Z."/>
            <person name="Le Paslier M.C."/>
            <person name="Lippi Y."/>
            <person name="Lorenzon L."/>
            <person name="Mandel J.R."/>
            <person name="Marage G."/>
            <person name="Marchand G."/>
            <person name="Marquand E."/>
            <person name="Bret-Mestries E."/>
            <person name="Morien E."/>
            <person name="Nambeesan S."/>
            <person name="Nguyen T."/>
            <person name="Pegot-Espagnet P."/>
            <person name="Pouilly N."/>
            <person name="Raftis F."/>
            <person name="Sallet E."/>
            <person name="Schiex T."/>
            <person name="Thomas J."/>
            <person name="Vandecasteele C."/>
            <person name="Vares D."/>
            <person name="Vear F."/>
            <person name="Vautrin S."/>
            <person name="Crespi M."/>
            <person name="Mangin B."/>
            <person name="Burke J.M."/>
            <person name="Salse J."/>
            <person name="Munos S."/>
            <person name="Vincourt P."/>
            <person name="Rieseberg L.H."/>
            <person name="Langlade N.B."/>
        </authorList>
    </citation>
    <scope>NUCLEOTIDE SEQUENCE [LARGE SCALE GENOMIC DNA]</scope>
    <source>
        <strain evidence="12">cv. SF193</strain>
        <tissue evidence="10">Leaves</tissue>
    </source>
</reference>
<dbReference type="PANTHER" id="PTHR47947:SF19">
    <property type="entry name" value="CYTOCHROME P450 82C3-RELATED"/>
    <property type="match status" value="1"/>
</dbReference>
<dbReference type="EMBL" id="MNCJ02000317">
    <property type="protein sequence ID" value="KAF5817744.1"/>
    <property type="molecule type" value="Genomic_DNA"/>
</dbReference>
<evidence type="ECO:0000256" key="8">
    <source>
        <dbReference type="RuleBase" id="RU000461"/>
    </source>
</evidence>
<evidence type="ECO:0000313" key="11">
    <source>
        <dbReference type="EMBL" id="OTG33777.1"/>
    </source>
</evidence>
<dbReference type="Proteomes" id="UP000215914">
    <property type="component" value="Chromosome 2"/>
</dbReference>
<dbReference type="InterPro" id="IPR002401">
    <property type="entry name" value="Cyt_P450_E_grp-I"/>
</dbReference>
<dbReference type="EMBL" id="CM007891">
    <property type="protein sequence ID" value="OTG33777.1"/>
    <property type="molecule type" value="Genomic_DNA"/>
</dbReference>
<gene>
    <name evidence="11" type="primary">CYP82C4</name>
    <name evidence="11" type="ORF">HannXRQ_Chr02g0038391</name>
    <name evidence="10" type="ORF">HanXRQr2_Chr02g0056621</name>
</gene>
<evidence type="ECO:0000256" key="1">
    <source>
        <dbReference type="ARBA" id="ARBA00001971"/>
    </source>
</evidence>
<organism evidence="11 12">
    <name type="scientific">Helianthus annuus</name>
    <name type="common">Common sunflower</name>
    <dbReference type="NCBI Taxonomy" id="4232"/>
    <lineage>
        <taxon>Eukaryota</taxon>
        <taxon>Viridiplantae</taxon>
        <taxon>Streptophyta</taxon>
        <taxon>Embryophyta</taxon>
        <taxon>Tracheophyta</taxon>
        <taxon>Spermatophyta</taxon>
        <taxon>Magnoliopsida</taxon>
        <taxon>eudicotyledons</taxon>
        <taxon>Gunneridae</taxon>
        <taxon>Pentapetalae</taxon>
        <taxon>asterids</taxon>
        <taxon>campanulids</taxon>
        <taxon>Asterales</taxon>
        <taxon>Asteraceae</taxon>
        <taxon>Asteroideae</taxon>
        <taxon>Heliantheae alliance</taxon>
        <taxon>Heliantheae</taxon>
        <taxon>Helianthus</taxon>
    </lineage>
</organism>
<keyword evidence="4 8" id="KW-0560">Oxidoreductase</keyword>
<keyword evidence="5 7" id="KW-0408">Iron</keyword>
<dbReference type="CDD" id="cd20654">
    <property type="entry name" value="CYP82"/>
    <property type="match status" value="1"/>
</dbReference>
<proteinExistence type="inferred from homology"/>
<evidence type="ECO:0000256" key="9">
    <source>
        <dbReference type="SAM" id="Phobius"/>
    </source>
</evidence>
<dbReference type="SUPFAM" id="SSF48264">
    <property type="entry name" value="Cytochrome P450"/>
    <property type="match status" value="1"/>
</dbReference>
<dbReference type="OrthoDB" id="2789670at2759"/>
<keyword evidence="6 8" id="KW-0503">Monooxygenase</keyword>
<dbReference type="Gene3D" id="1.10.630.10">
    <property type="entry name" value="Cytochrome P450"/>
    <property type="match status" value="1"/>
</dbReference>
<comment type="similarity">
    <text evidence="8">Belongs to the cytochrome P450 family.</text>
</comment>
<dbReference type="GO" id="GO:0020037">
    <property type="term" value="F:heme binding"/>
    <property type="evidence" value="ECO:0007669"/>
    <property type="project" value="InterPro"/>
</dbReference>